<dbReference type="PROSITE" id="PS00631">
    <property type="entry name" value="CYTOSOL_AP"/>
    <property type="match status" value="1"/>
</dbReference>
<keyword evidence="4 7" id="KW-0378">Hydrolase</keyword>
<dbReference type="RefSeq" id="WP_348387391.1">
    <property type="nucleotide sequence ID" value="NZ_CP134146.1"/>
</dbReference>
<evidence type="ECO:0000256" key="1">
    <source>
        <dbReference type="ARBA" id="ARBA00009528"/>
    </source>
</evidence>
<keyword evidence="8" id="KW-1185">Reference proteome</keyword>
<dbReference type="CDD" id="cd00433">
    <property type="entry name" value="Peptidase_M17"/>
    <property type="match status" value="1"/>
</dbReference>
<dbReference type="EMBL" id="CP134146">
    <property type="protein sequence ID" value="WNC68234.1"/>
    <property type="molecule type" value="Genomic_DNA"/>
</dbReference>
<comment type="similarity">
    <text evidence="1">Belongs to the peptidase M17 family.</text>
</comment>
<feature type="domain" description="Cytosol aminopeptidase" evidence="6">
    <location>
        <begin position="274"/>
        <end position="281"/>
    </location>
</feature>
<keyword evidence="5" id="KW-0464">Manganese</keyword>
<keyword evidence="3" id="KW-0645">Protease</keyword>
<evidence type="ECO:0000256" key="4">
    <source>
        <dbReference type="ARBA" id="ARBA00022801"/>
    </source>
</evidence>
<keyword evidence="2 7" id="KW-0031">Aminopeptidase</keyword>
<name>A0ABY9THC8_9GAMM</name>
<proteinExistence type="inferred from homology"/>
<dbReference type="Pfam" id="PF00883">
    <property type="entry name" value="Peptidase_M17"/>
    <property type="match status" value="1"/>
</dbReference>
<dbReference type="PANTHER" id="PTHR11963:SF20">
    <property type="entry name" value="PEPTIDASE B"/>
    <property type="match status" value="1"/>
</dbReference>
<dbReference type="Gene3D" id="3.40.630.10">
    <property type="entry name" value="Zn peptidases"/>
    <property type="match status" value="1"/>
</dbReference>
<dbReference type="EC" id="3.4.11.23" evidence="7"/>
<evidence type="ECO:0000313" key="8">
    <source>
        <dbReference type="Proteomes" id="UP001248581"/>
    </source>
</evidence>
<dbReference type="SUPFAM" id="SSF53187">
    <property type="entry name" value="Zn-dependent exopeptidases"/>
    <property type="match status" value="1"/>
</dbReference>
<accession>A0ABY9THC8</accession>
<dbReference type="InterPro" id="IPR047620">
    <property type="entry name" value="M17_PepB-like_N"/>
</dbReference>
<dbReference type="InterPro" id="IPR000819">
    <property type="entry name" value="Peptidase_M17_C"/>
</dbReference>
<protein>
    <submittedName>
        <fullName evidence="7">Aminopeptidase PepB</fullName>
        <ecNumber evidence="7">3.4.11.23</ecNumber>
    </submittedName>
</protein>
<evidence type="ECO:0000313" key="7">
    <source>
        <dbReference type="EMBL" id="WNC68234.1"/>
    </source>
</evidence>
<dbReference type="InterPro" id="IPR011356">
    <property type="entry name" value="Leucine_aapep/pepB"/>
</dbReference>
<dbReference type="NCBIfam" id="NF003450">
    <property type="entry name" value="PRK05015.1"/>
    <property type="match status" value="1"/>
</dbReference>
<dbReference type="GO" id="GO:0004177">
    <property type="term" value="F:aminopeptidase activity"/>
    <property type="evidence" value="ECO:0007669"/>
    <property type="project" value="UniProtKB-KW"/>
</dbReference>
<dbReference type="Pfam" id="PF12404">
    <property type="entry name" value="DUF3663"/>
    <property type="match status" value="1"/>
</dbReference>
<evidence type="ECO:0000256" key="3">
    <source>
        <dbReference type="ARBA" id="ARBA00022670"/>
    </source>
</evidence>
<evidence type="ECO:0000256" key="2">
    <source>
        <dbReference type="ARBA" id="ARBA00022438"/>
    </source>
</evidence>
<dbReference type="Proteomes" id="UP001248581">
    <property type="component" value="Chromosome"/>
</dbReference>
<evidence type="ECO:0000256" key="5">
    <source>
        <dbReference type="ARBA" id="ARBA00023211"/>
    </source>
</evidence>
<dbReference type="PANTHER" id="PTHR11963">
    <property type="entry name" value="LEUCINE AMINOPEPTIDASE-RELATED"/>
    <property type="match status" value="1"/>
</dbReference>
<organism evidence="7 8">
    <name type="scientific">Thalassotalea nanhaiensis</name>
    <dbReference type="NCBI Taxonomy" id="3065648"/>
    <lineage>
        <taxon>Bacteria</taxon>
        <taxon>Pseudomonadati</taxon>
        <taxon>Pseudomonadota</taxon>
        <taxon>Gammaproteobacteria</taxon>
        <taxon>Alteromonadales</taxon>
        <taxon>Colwelliaceae</taxon>
        <taxon>Thalassotalea</taxon>
    </lineage>
</organism>
<reference evidence="8" key="1">
    <citation type="submission" date="2023-09" db="EMBL/GenBank/DDBJ databases">
        <authorList>
            <person name="Li S."/>
            <person name="Li X."/>
            <person name="Zhang C."/>
            <person name="Zhao Z."/>
        </authorList>
    </citation>
    <scope>NUCLEOTIDE SEQUENCE [LARGE SCALE GENOMIC DNA]</scope>
    <source>
        <strain evidence="8">SQ345</strain>
    </source>
</reference>
<sequence length="429" mass="45251">MTQSAIIKLTNKKPSNWQASANFSFHGDEIHIYVEEAALNFRKIQQAGRKIEGLGVEGASLQGENWCELSQWAFAQGFSKVGKLEAIEFTGDEATVKRLNDKQSAYAWARDLINQTPSQLVPETLAQNSLMYLKDLAPDHVSAEIISGDNLEREGWTGIYNVGKGSINDPGMLIVDYNPTGNPAEPIFATLVGKGITFDSGGYSIKPSAGMFSMKCDMGGAATVTAALGLAIKGGLSKRVMLILCCAENMVSSYAYKLGDILKYKNGVSVEIANTDAEGRLVLADGLIAATEFGGEMIIDAATLTGAAMGATGGEYNALFALDNSMIVKAQQVADNENDPAWPLPLESFHKGKCPSAFADTANSTTQKGGGAGGASNAAGFLSRFVGNEGKGWLHMDLSACYNEHSSGMWAAGATGSGIATITGLLLEQ</sequence>
<gene>
    <name evidence="7" type="primary">pepB</name>
    <name evidence="7" type="ORF">RI845_17115</name>
</gene>
<evidence type="ECO:0000259" key="6">
    <source>
        <dbReference type="PROSITE" id="PS00631"/>
    </source>
</evidence>
<dbReference type="PRINTS" id="PR00481">
    <property type="entry name" value="LAMNOPPTDASE"/>
</dbReference>